<reference evidence="1" key="2">
    <citation type="submission" date="2023-01" db="EMBL/GenBank/DDBJ databases">
        <title>Human gut microbiome strain richness.</title>
        <authorList>
            <person name="Chen-Liaw A."/>
        </authorList>
    </citation>
    <scope>NUCLEOTIDE SEQUENCE</scope>
    <source>
        <strain evidence="1">RTP21484st1_B7_RTP21484_190118</strain>
    </source>
</reference>
<evidence type="ECO:0000313" key="4">
    <source>
        <dbReference type="Proteomes" id="UP000283426"/>
    </source>
</evidence>
<protein>
    <recommendedName>
        <fullName evidence="6">Glycosyltransferase subfamily 4-like N-terminal domain-containing protein</fullName>
    </recommendedName>
</protein>
<dbReference type="Proteomes" id="UP000283426">
    <property type="component" value="Unassembled WGS sequence"/>
</dbReference>
<dbReference type="RefSeq" id="WP_087381523.1">
    <property type="nucleotide sequence ID" value="NZ_CABJFF010000025.1"/>
</dbReference>
<proteinExistence type="predicted"/>
<comment type="caution">
    <text evidence="3">The sequence shown here is derived from an EMBL/GenBank/DDBJ whole genome shotgun (WGS) entry which is preliminary data.</text>
</comment>
<evidence type="ECO:0000313" key="5">
    <source>
        <dbReference type="Proteomes" id="UP000284243"/>
    </source>
</evidence>
<organism evidence="3 4">
    <name type="scientific">Odoribacter splanchnicus</name>
    <dbReference type="NCBI Taxonomy" id="28118"/>
    <lineage>
        <taxon>Bacteria</taxon>
        <taxon>Pseudomonadati</taxon>
        <taxon>Bacteroidota</taxon>
        <taxon>Bacteroidia</taxon>
        <taxon>Bacteroidales</taxon>
        <taxon>Odoribacteraceae</taxon>
        <taxon>Odoribacter</taxon>
    </lineage>
</organism>
<evidence type="ECO:0000313" key="3">
    <source>
        <dbReference type="EMBL" id="RGV17822.1"/>
    </source>
</evidence>
<dbReference type="Gene3D" id="3.40.50.2000">
    <property type="entry name" value="Glycogen Phosphorylase B"/>
    <property type="match status" value="1"/>
</dbReference>
<evidence type="ECO:0000313" key="2">
    <source>
        <dbReference type="EMBL" id="RGU54170.1"/>
    </source>
</evidence>
<evidence type="ECO:0000313" key="1">
    <source>
        <dbReference type="EMBL" id="MDB9223149.1"/>
    </source>
</evidence>
<dbReference type="AlphaFoldDB" id="A0A412W285"/>
<evidence type="ECO:0008006" key="6">
    <source>
        <dbReference type="Google" id="ProtNLM"/>
    </source>
</evidence>
<gene>
    <name evidence="3" type="ORF">DWW24_20805</name>
    <name evidence="2" type="ORF">DWW57_17025</name>
    <name evidence="1" type="ORF">PN645_09035</name>
</gene>
<dbReference type="Proteomes" id="UP001212263">
    <property type="component" value="Unassembled WGS sequence"/>
</dbReference>
<dbReference type="EMBL" id="JAQMRD010000009">
    <property type="protein sequence ID" value="MDB9223149.1"/>
    <property type="molecule type" value="Genomic_DNA"/>
</dbReference>
<reference evidence="4 5" key="1">
    <citation type="submission" date="2018-08" db="EMBL/GenBank/DDBJ databases">
        <title>A genome reference for cultivated species of the human gut microbiota.</title>
        <authorList>
            <person name="Zou Y."/>
            <person name="Xue W."/>
            <person name="Luo G."/>
        </authorList>
    </citation>
    <scope>NUCLEOTIDE SEQUENCE [LARGE SCALE GENOMIC DNA]</scope>
    <source>
        <strain evidence="3 4">AF14-6AC</strain>
        <strain evidence="2 5">AF16-14</strain>
    </source>
</reference>
<accession>A0A412W285</accession>
<dbReference type="Proteomes" id="UP000284243">
    <property type="component" value="Unassembled WGS sequence"/>
</dbReference>
<dbReference type="EMBL" id="QRYW01000065">
    <property type="protein sequence ID" value="RGV17822.1"/>
    <property type="molecule type" value="Genomic_DNA"/>
</dbReference>
<sequence>MKIAIVTAYYEPIPAPRAFRAAELAREFVRRGYEVSVFNTTSVIRDGVNVSRATGGVKLVNLDIIRMQQDSPKAGNRTKEKWYKSEFRKYLFYFTTNTWLKILFGLKRKLVFNEQYDLLISIGLPFTVHWGVSSKIKDRQVARCYVADYGDPFSRFNHSIKVAKYFQWIEKRVLRRFDYVTVPTSRAVSSYLWLKEEKSIKVIPQGFNFDDIRLAEYQRNPIPTFGYAGLFYSDIRNPKNLFEFLCSLDFDFRFVIYTNLSSADSYSCLEPYVRKLGAKLELRHSIPRLDLIYCLSSMDFIVNVNNASENQIPSKLIDYKLSGRPIFSLSQNNFDSQKFVRFCAHEFTGEEKIDISGFDIRNVASQFEELVK</sequence>
<dbReference type="SUPFAM" id="SSF53756">
    <property type="entry name" value="UDP-Glycosyltransferase/glycogen phosphorylase"/>
    <property type="match status" value="1"/>
</dbReference>
<name>A0A412W285_9BACT</name>
<dbReference type="EMBL" id="QRYC01000036">
    <property type="protein sequence ID" value="RGU54170.1"/>
    <property type="molecule type" value="Genomic_DNA"/>
</dbReference>